<feature type="compositionally biased region" description="Basic and acidic residues" evidence="2">
    <location>
        <begin position="333"/>
        <end position="350"/>
    </location>
</feature>
<reference evidence="4 5" key="1">
    <citation type="journal article" date="2024" name="BMC Genomics">
        <title>De novo assembly and annotation of Popillia japonica's genome with initial clues to its potential as an invasive pest.</title>
        <authorList>
            <person name="Cucini C."/>
            <person name="Boschi S."/>
            <person name="Funari R."/>
            <person name="Cardaioli E."/>
            <person name="Iannotti N."/>
            <person name="Marturano G."/>
            <person name="Paoli F."/>
            <person name="Bruttini M."/>
            <person name="Carapelli A."/>
            <person name="Frati F."/>
            <person name="Nardi F."/>
        </authorList>
    </citation>
    <scope>NUCLEOTIDE SEQUENCE [LARGE SCALE GENOMIC DNA]</scope>
    <source>
        <strain evidence="4">DMR45628</strain>
    </source>
</reference>
<protein>
    <submittedName>
        <fullName evidence="4">Zinc-finger containing family</fullName>
    </submittedName>
</protein>
<dbReference type="SMART" id="SM00356">
    <property type="entry name" value="ZnF_C3H1"/>
    <property type="match status" value="3"/>
</dbReference>
<dbReference type="GO" id="GO:0008270">
    <property type="term" value="F:zinc ion binding"/>
    <property type="evidence" value="ECO:0007669"/>
    <property type="project" value="UniProtKB-KW"/>
</dbReference>
<evidence type="ECO:0000256" key="1">
    <source>
        <dbReference type="PROSITE-ProRule" id="PRU00723"/>
    </source>
</evidence>
<proteinExistence type="predicted"/>
<dbReference type="InterPro" id="IPR000571">
    <property type="entry name" value="Znf_CCCH"/>
</dbReference>
<accession>A0AAW1JZQ3</accession>
<evidence type="ECO:0000259" key="3">
    <source>
        <dbReference type="PROSITE" id="PS50103"/>
    </source>
</evidence>
<feature type="region of interest" description="Disordered" evidence="2">
    <location>
        <begin position="256"/>
        <end position="275"/>
    </location>
</feature>
<dbReference type="InterPro" id="IPR041686">
    <property type="entry name" value="Znf-CCCH_3"/>
</dbReference>
<keyword evidence="1" id="KW-0862">Zinc</keyword>
<sequence>MPENYYCLDNFFHKLTDMESPRKNNDCYFYYYSTCTKGDSCTFRHEPSALGCETTCSFWKEGKCFNVQCNFRHMELRKNRKVIPCYWETQPGGCLKPHCPFLHQNPKHLSHSENQGETSDIKSQEINKQSALQKTDSCAKNASQANEKSFGNPVVDPLVVNFEEESDNESAPTQSPVKTSRSVKVKTLEEIRLEKIQAESAAYYSYPETNQQSQDSDDLRDRIVRRMTMKHEEKQKDFSILSLKEIRRKRKLTPDGINEEEIKEPKKKQKVSLNKTKPDISEVKVKTLDEIRAERAKRAADQVSVSSTNEIKTYVGSSITQSSEESEVSSTSKTEDKKEVSVEKSKEKLHVVKVQPIKRLKRKRSSDSLTNKEEKVMKLDGDDEGREQKEIDDNKKSDGDFCDKLTNPEGDVELNLSNGSITKDDCPEQRKNESKRLNDSAVLNTSETSRLDEVLLLDEEEFDVDTKAEEDILKDIDELLNK</sequence>
<feature type="compositionally biased region" description="Basic and acidic residues" evidence="2">
    <location>
        <begin position="370"/>
        <end position="403"/>
    </location>
</feature>
<dbReference type="PANTHER" id="PTHR15725">
    <property type="entry name" value="ZN-FINGER, C-X8-C-X5-C-X3-H TYPE-CONTAINING"/>
    <property type="match status" value="1"/>
</dbReference>
<organism evidence="4 5">
    <name type="scientific">Popillia japonica</name>
    <name type="common">Japanese beetle</name>
    <dbReference type="NCBI Taxonomy" id="7064"/>
    <lineage>
        <taxon>Eukaryota</taxon>
        <taxon>Metazoa</taxon>
        <taxon>Ecdysozoa</taxon>
        <taxon>Arthropoda</taxon>
        <taxon>Hexapoda</taxon>
        <taxon>Insecta</taxon>
        <taxon>Pterygota</taxon>
        <taxon>Neoptera</taxon>
        <taxon>Endopterygota</taxon>
        <taxon>Coleoptera</taxon>
        <taxon>Polyphaga</taxon>
        <taxon>Scarabaeiformia</taxon>
        <taxon>Scarabaeidae</taxon>
        <taxon>Rutelinae</taxon>
        <taxon>Popillia</taxon>
    </lineage>
</organism>
<feature type="zinc finger region" description="C3H1-type" evidence="1">
    <location>
        <begin position="21"/>
        <end position="48"/>
    </location>
</feature>
<feature type="compositionally biased region" description="Polar residues" evidence="2">
    <location>
        <begin position="126"/>
        <end position="149"/>
    </location>
</feature>
<dbReference type="Proteomes" id="UP001458880">
    <property type="component" value="Unassembled WGS sequence"/>
</dbReference>
<gene>
    <name evidence="4" type="ORF">QE152_g25893</name>
</gene>
<feature type="compositionally biased region" description="Basic and acidic residues" evidence="2">
    <location>
        <begin position="422"/>
        <end position="438"/>
    </location>
</feature>
<dbReference type="Pfam" id="PF15663">
    <property type="entry name" value="zf-CCCH_3"/>
    <property type="match status" value="1"/>
</dbReference>
<dbReference type="PROSITE" id="PS50103">
    <property type="entry name" value="ZF_C3H1"/>
    <property type="match status" value="1"/>
</dbReference>
<evidence type="ECO:0000256" key="2">
    <source>
        <dbReference type="SAM" id="MobiDB-lite"/>
    </source>
</evidence>
<evidence type="ECO:0000313" key="4">
    <source>
        <dbReference type="EMBL" id="KAK9710700.1"/>
    </source>
</evidence>
<evidence type="ECO:0000313" key="5">
    <source>
        <dbReference type="Proteomes" id="UP001458880"/>
    </source>
</evidence>
<keyword evidence="5" id="KW-1185">Reference proteome</keyword>
<feature type="region of interest" description="Disordered" evidence="2">
    <location>
        <begin position="316"/>
        <end position="444"/>
    </location>
</feature>
<comment type="caution">
    <text evidence="4">The sequence shown here is derived from an EMBL/GenBank/DDBJ whole genome shotgun (WGS) entry which is preliminary data.</text>
</comment>
<dbReference type="PANTHER" id="PTHR15725:SF14">
    <property type="entry name" value="ZINC FINGER CCCH DOMAIN-CONTAINING PROTEIN 11A"/>
    <property type="match status" value="1"/>
</dbReference>
<keyword evidence="1 4" id="KW-0863">Zinc-finger</keyword>
<dbReference type="FunFam" id="4.10.1000.10:FF:000026">
    <property type="entry name" value="Zinc finger CCCH domain-containing protein 11A"/>
    <property type="match status" value="1"/>
</dbReference>
<keyword evidence="1" id="KW-0479">Metal-binding</keyword>
<feature type="compositionally biased region" description="Low complexity" evidence="2">
    <location>
        <begin position="316"/>
        <end position="332"/>
    </location>
</feature>
<dbReference type="Gene3D" id="4.10.1000.10">
    <property type="entry name" value="Zinc finger, CCCH-type"/>
    <property type="match status" value="1"/>
</dbReference>
<dbReference type="EMBL" id="JASPKY010000289">
    <property type="protein sequence ID" value="KAK9710700.1"/>
    <property type="molecule type" value="Genomic_DNA"/>
</dbReference>
<feature type="domain" description="C3H1-type" evidence="3">
    <location>
        <begin position="21"/>
        <end position="48"/>
    </location>
</feature>
<name>A0AAW1JZQ3_POPJA</name>
<dbReference type="AlphaFoldDB" id="A0AAW1JZQ3"/>
<feature type="region of interest" description="Disordered" evidence="2">
    <location>
        <begin position="106"/>
        <end position="152"/>
    </location>
</feature>